<dbReference type="InterPro" id="IPR033132">
    <property type="entry name" value="GH_1_N_CS"/>
</dbReference>
<gene>
    <name evidence="13" type="ORF">DWV06_07160</name>
</gene>
<keyword evidence="6" id="KW-0119">Carbohydrate metabolism</keyword>
<dbReference type="GO" id="GO:0008422">
    <property type="term" value="F:beta-glucosidase activity"/>
    <property type="evidence" value="ECO:0007669"/>
    <property type="project" value="UniProtKB-EC"/>
</dbReference>
<dbReference type="Pfam" id="PF00232">
    <property type="entry name" value="Glyco_hydro_1"/>
    <property type="match status" value="1"/>
</dbReference>
<feature type="binding site" evidence="10">
    <location>
        <position position="117"/>
    </location>
    <ligand>
        <name>substrate</name>
    </ligand>
</feature>
<dbReference type="GO" id="GO:0030245">
    <property type="term" value="P:cellulose catabolic process"/>
    <property type="evidence" value="ECO:0007669"/>
    <property type="project" value="UniProtKB-KW"/>
</dbReference>
<dbReference type="NCBIfam" id="TIGR03356">
    <property type="entry name" value="BGL"/>
    <property type="match status" value="1"/>
</dbReference>
<evidence type="ECO:0000256" key="9">
    <source>
        <dbReference type="PIRSR" id="PIRSR617736-1"/>
    </source>
</evidence>
<dbReference type="Gene3D" id="3.20.20.80">
    <property type="entry name" value="Glycosidases"/>
    <property type="match status" value="1"/>
</dbReference>
<reference evidence="13 14" key="1">
    <citation type="submission" date="2018-07" db="EMBL/GenBank/DDBJ databases">
        <title>Anaerosacharophilus polymeroproducens gen. nov. sp. nov., an anaerobic bacterium isolated from salt field.</title>
        <authorList>
            <person name="Kim W."/>
            <person name="Yang S.-H."/>
            <person name="Oh J."/>
            <person name="Lee J.-H."/>
            <person name="Kwon K.K."/>
        </authorList>
    </citation>
    <scope>NUCLEOTIDE SEQUENCE [LARGE SCALE GENOMIC DNA]</scope>
    <source>
        <strain evidence="13 14">MCWD5</strain>
    </source>
</reference>
<keyword evidence="5" id="KW-0136">Cellulose degradation</keyword>
<dbReference type="GO" id="GO:0005829">
    <property type="term" value="C:cytosol"/>
    <property type="evidence" value="ECO:0007669"/>
    <property type="project" value="TreeGrafter"/>
</dbReference>
<feature type="binding site" evidence="10">
    <location>
        <begin position="411"/>
        <end position="412"/>
    </location>
    <ligand>
        <name>substrate</name>
    </ligand>
</feature>
<evidence type="ECO:0000256" key="10">
    <source>
        <dbReference type="PIRSR" id="PIRSR617736-2"/>
    </source>
</evidence>
<dbReference type="AlphaFoldDB" id="A0A371AX24"/>
<evidence type="ECO:0000256" key="1">
    <source>
        <dbReference type="ARBA" id="ARBA00000448"/>
    </source>
</evidence>
<dbReference type="PANTHER" id="PTHR10353">
    <property type="entry name" value="GLYCOSYL HYDROLASE"/>
    <property type="match status" value="1"/>
</dbReference>
<dbReference type="RefSeq" id="WP_115481495.1">
    <property type="nucleotide sequence ID" value="NZ_QRCT01000016.1"/>
</dbReference>
<feature type="binding site" evidence="10">
    <location>
        <position position="404"/>
    </location>
    <ligand>
        <name>substrate</name>
    </ligand>
</feature>
<sequence>MFSKDFAWGAATSAYQIEGTAPADGKGMHIWDVFCAEPNKIFDNHVGKYACDHYHRYKEDVQIMKKLGIKSYRFSIDWTRILPNGTGKVNDEGIRFYNNLIEELLENGIEPYLTLFHWEFPYELYKKGGWLNSECVNWFSEYAKIVVQNFSDKVTKFITMNEPQCFLGLSYLRGEHAPGLLLPLRDTFHMAHNVLKAHGMAVKVLREYAKQPIQIGIAPTCGMTIPYSDKEEDINAARKALFSMNQDIYNWTWNVSWFSDPIFLGHYPEEGMEKYASYLPEISKDDMELISQPLDFMGENIYNGVLIKAKDNGEFEVAGREPGYVRTANNWPVTPECLYWGPKFLYERYQKPIYITENGFCCHDVVSADGEVHDPNRIEFTTRYLRYLKKAVEEGVDVRGYFHWSLLDNFEWCQGYKDRFGLVHVDFKTQERIIKDSGYWYQKIIESNGEILEDNNI</sequence>
<evidence type="ECO:0000256" key="2">
    <source>
        <dbReference type="ARBA" id="ARBA00010838"/>
    </source>
</evidence>
<protein>
    <recommendedName>
        <fullName evidence="3 12">Beta-glucosidase</fullName>
        <ecNumber evidence="3 12">3.2.1.21</ecNumber>
    </recommendedName>
</protein>
<feature type="binding site" evidence="10">
    <location>
        <position position="302"/>
    </location>
    <ligand>
        <name>substrate</name>
    </ligand>
</feature>
<dbReference type="PROSITE" id="PS00572">
    <property type="entry name" value="GLYCOSYL_HYDROL_F1_1"/>
    <property type="match status" value="1"/>
</dbReference>
<comment type="caution">
    <text evidence="13">The sequence shown here is derived from an EMBL/GenBank/DDBJ whole genome shotgun (WGS) entry which is preliminary data.</text>
</comment>
<accession>A0A371AX24</accession>
<evidence type="ECO:0000256" key="8">
    <source>
        <dbReference type="ARBA" id="ARBA00023326"/>
    </source>
</evidence>
<keyword evidence="7 12" id="KW-0326">Glycosidase</keyword>
<comment type="catalytic activity">
    <reaction evidence="1 12">
        <text>Hydrolysis of terminal, non-reducing beta-D-glucosyl residues with release of beta-D-glucose.</text>
        <dbReference type="EC" id="3.2.1.21"/>
    </reaction>
</comment>
<comment type="similarity">
    <text evidence="2 12">Belongs to the glycosyl hydrolase 1 family.</text>
</comment>
<evidence type="ECO:0000256" key="5">
    <source>
        <dbReference type="ARBA" id="ARBA00023001"/>
    </source>
</evidence>
<organism evidence="13 14">
    <name type="scientific">Anaerosacchariphilus polymeriproducens</name>
    <dbReference type="NCBI Taxonomy" id="1812858"/>
    <lineage>
        <taxon>Bacteria</taxon>
        <taxon>Bacillati</taxon>
        <taxon>Bacillota</taxon>
        <taxon>Clostridia</taxon>
        <taxon>Lachnospirales</taxon>
        <taxon>Lachnospiraceae</taxon>
        <taxon>Anaerosacchariphilus</taxon>
    </lineage>
</organism>
<evidence type="ECO:0000256" key="7">
    <source>
        <dbReference type="ARBA" id="ARBA00023295"/>
    </source>
</evidence>
<keyword evidence="4 12" id="KW-0378">Hydrolase</keyword>
<dbReference type="EMBL" id="QRCT01000016">
    <property type="protein sequence ID" value="RDU24062.1"/>
    <property type="molecule type" value="Genomic_DNA"/>
</dbReference>
<keyword evidence="8" id="KW-0624">Polysaccharide degradation</keyword>
<dbReference type="FunFam" id="3.20.20.80:FF:000004">
    <property type="entry name" value="Beta-glucosidase 6-phospho-beta-glucosidase"/>
    <property type="match status" value="1"/>
</dbReference>
<dbReference type="SUPFAM" id="SSF51445">
    <property type="entry name" value="(Trans)glycosidases"/>
    <property type="match status" value="1"/>
</dbReference>
<feature type="active site" description="Proton donor" evidence="9">
    <location>
        <position position="162"/>
    </location>
</feature>
<feature type="active site" description="Nucleophile" evidence="9 11">
    <location>
        <position position="357"/>
    </location>
</feature>
<dbReference type="InterPro" id="IPR018120">
    <property type="entry name" value="Glyco_hydro_1_AS"/>
</dbReference>
<dbReference type="InterPro" id="IPR017853">
    <property type="entry name" value="GH"/>
</dbReference>
<dbReference type="EC" id="3.2.1.21" evidence="3 12"/>
<dbReference type="InterPro" id="IPR017736">
    <property type="entry name" value="Glyco_hydro_1_beta-glucosidase"/>
</dbReference>
<dbReference type="PRINTS" id="PR00131">
    <property type="entry name" value="GLHYDRLASE1"/>
</dbReference>
<feature type="binding site" evidence="10">
    <location>
        <position position="161"/>
    </location>
    <ligand>
        <name>substrate</name>
    </ligand>
</feature>
<evidence type="ECO:0000256" key="4">
    <source>
        <dbReference type="ARBA" id="ARBA00022801"/>
    </source>
</evidence>
<evidence type="ECO:0000256" key="6">
    <source>
        <dbReference type="ARBA" id="ARBA00023277"/>
    </source>
</evidence>
<dbReference type="OrthoDB" id="2339329at2"/>
<evidence type="ECO:0000256" key="11">
    <source>
        <dbReference type="PROSITE-ProRule" id="PRU10055"/>
    </source>
</evidence>
<evidence type="ECO:0000256" key="12">
    <source>
        <dbReference type="RuleBase" id="RU361175"/>
    </source>
</evidence>
<dbReference type="PANTHER" id="PTHR10353:SF36">
    <property type="entry name" value="LP05116P"/>
    <property type="match status" value="1"/>
</dbReference>
<dbReference type="InterPro" id="IPR001360">
    <property type="entry name" value="Glyco_hydro_1"/>
</dbReference>
<name>A0A371AX24_9FIRM</name>
<evidence type="ECO:0000313" key="14">
    <source>
        <dbReference type="Proteomes" id="UP000255036"/>
    </source>
</evidence>
<evidence type="ECO:0000256" key="3">
    <source>
        <dbReference type="ARBA" id="ARBA00012744"/>
    </source>
</evidence>
<keyword evidence="14" id="KW-1185">Reference proteome</keyword>
<feature type="binding site" evidence="10">
    <location>
        <position position="16"/>
    </location>
    <ligand>
        <name>substrate</name>
    </ligand>
</feature>
<proteinExistence type="inferred from homology"/>
<dbReference type="PROSITE" id="PS00653">
    <property type="entry name" value="GLYCOSYL_HYDROL_F1_2"/>
    <property type="match status" value="1"/>
</dbReference>
<dbReference type="Proteomes" id="UP000255036">
    <property type="component" value="Unassembled WGS sequence"/>
</dbReference>
<evidence type="ECO:0000313" key="13">
    <source>
        <dbReference type="EMBL" id="RDU24062.1"/>
    </source>
</evidence>